<dbReference type="Gene3D" id="3.90.230.10">
    <property type="entry name" value="Creatinase/methionine aminopeptidase superfamily"/>
    <property type="match status" value="1"/>
</dbReference>
<accession>A0A381YZ57</accession>
<reference evidence="1" key="1">
    <citation type="submission" date="2018-05" db="EMBL/GenBank/DDBJ databases">
        <authorList>
            <person name="Lanie J.A."/>
            <person name="Ng W.-L."/>
            <person name="Kazmierczak K.M."/>
            <person name="Andrzejewski T.M."/>
            <person name="Davidsen T.M."/>
            <person name="Wayne K.J."/>
            <person name="Tettelin H."/>
            <person name="Glass J.I."/>
            <person name="Rusch D."/>
            <person name="Podicherti R."/>
            <person name="Tsui H.-C.T."/>
            <person name="Winkler M.E."/>
        </authorList>
    </citation>
    <scope>NUCLEOTIDE SEQUENCE</scope>
</reference>
<evidence type="ECO:0008006" key="2">
    <source>
        <dbReference type="Google" id="ProtNLM"/>
    </source>
</evidence>
<organism evidence="1">
    <name type="scientific">marine metagenome</name>
    <dbReference type="NCBI Taxonomy" id="408172"/>
    <lineage>
        <taxon>unclassified sequences</taxon>
        <taxon>metagenomes</taxon>
        <taxon>ecological metagenomes</taxon>
    </lineage>
</organism>
<dbReference type="InterPro" id="IPR036005">
    <property type="entry name" value="Creatinase/aminopeptidase-like"/>
</dbReference>
<dbReference type="AlphaFoldDB" id="A0A381YZ57"/>
<sequence>MTGIKKYPLVFILIITIPCIVTSQNNYVGVGQYIKNILPMRERVQHMELWWKWKRQNVLPDVMREQSVDMWIIRNNEANLYYNNEGPVFTSLLPANFEGMTLPSKYASPGSQRIPSFLLFFDSGNEIQYYEPQDYKHVGSLAKTLNPKRIAISSVDNKLMLQSLGKKYSKRIIDSWTLGVRWLETMSPGQIDSYTHVQGLANDIIAEGFSNATVVPGITTTDDLNWWFRHKYLELELEVENHPTVIVKRRPSLIQEYSHIDGPGKFRNGRTQNGTNVIIQRGDIISLDSDIMLLGLVTDSHQHAYVLQNDEENVPVELKQALITVNKMQDLFAAEFILGRTGKEIISASERIQPLKTIIETELGFHPPPMFIRRFLLGGYMFSHKTYVAGMTSGPGYYPTSIVTNDHKLHLNTMYAFEPHTTIAVPGWGDNGVEIGIGQIAIFEKNGLRYLNRPQYSNWHVIK</sequence>
<name>A0A381YZ57_9ZZZZ</name>
<dbReference type="SUPFAM" id="SSF55920">
    <property type="entry name" value="Creatinase/aminopeptidase"/>
    <property type="match status" value="1"/>
</dbReference>
<gene>
    <name evidence="1" type="ORF">METZ01_LOCUS134766</name>
</gene>
<proteinExistence type="predicted"/>
<protein>
    <recommendedName>
        <fullName evidence="2">Peptidase M24 domain-containing protein</fullName>
    </recommendedName>
</protein>
<evidence type="ECO:0000313" key="1">
    <source>
        <dbReference type="EMBL" id="SVA81912.1"/>
    </source>
</evidence>
<dbReference type="EMBL" id="UINC01019352">
    <property type="protein sequence ID" value="SVA81912.1"/>
    <property type="molecule type" value="Genomic_DNA"/>
</dbReference>